<dbReference type="EMBL" id="GBRH01257589">
    <property type="protein sequence ID" value="JAD40306.1"/>
    <property type="molecule type" value="Transcribed_RNA"/>
</dbReference>
<sequence>MAGGEAVDKDKDPAAAATADELAGGVDASLNAFFDHAVPVSLLS</sequence>
<reference evidence="1" key="1">
    <citation type="submission" date="2014-09" db="EMBL/GenBank/DDBJ databases">
        <authorList>
            <person name="Magalhaes I.L.F."/>
            <person name="Oliveira U."/>
            <person name="Santos F.R."/>
            <person name="Vidigal T.H.D.A."/>
            <person name="Brescovit A.D."/>
            <person name="Santos A.J."/>
        </authorList>
    </citation>
    <scope>NUCLEOTIDE SEQUENCE</scope>
    <source>
        <tissue evidence="1">Shoot tissue taken approximately 20 cm above the soil surface</tissue>
    </source>
</reference>
<organism evidence="1">
    <name type="scientific">Arundo donax</name>
    <name type="common">Giant reed</name>
    <name type="synonym">Donax arundinaceus</name>
    <dbReference type="NCBI Taxonomy" id="35708"/>
    <lineage>
        <taxon>Eukaryota</taxon>
        <taxon>Viridiplantae</taxon>
        <taxon>Streptophyta</taxon>
        <taxon>Embryophyta</taxon>
        <taxon>Tracheophyta</taxon>
        <taxon>Spermatophyta</taxon>
        <taxon>Magnoliopsida</taxon>
        <taxon>Liliopsida</taxon>
        <taxon>Poales</taxon>
        <taxon>Poaceae</taxon>
        <taxon>PACMAD clade</taxon>
        <taxon>Arundinoideae</taxon>
        <taxon>Arundineae</taxon>
        <taxon>Arundo</taxon>
    </lineage>
</organism>
<name>A0A0A8ZNC5_ARUDO</name>
<protein>
    <submittedName>
        <fullName evidence="1">Uncharacterized protein</fullName>
    </submittedName>
</protein>
<evidence type="ECO:0000313" key="1">
    <source>
        <dbReference type="EMBL" id="JAD40306.1"/>
    </source>
</evidence>
<reference evidence="1" key="2">
    <citation type="journal article" date="2015" name="Data Brief">
        <title>Shoot transcriptome of the giant reed, Arundo donax.</title>
        <authorList>
            <person name="Barrero R.A."/>
            <person name="Guerrero F.D."/>
            <person name="Moolhuijzen P."/>
            <person name="Goolsby J.A."/>
            <person name="Tidwell J."/>
            <person name="Bellgard S.E."/>
            <person name="Bellgard M.I."/>
        </authorList>
    </citation>
    <scope>NUCLEOTIDE SEQUENCE</scope>
    <source>
        <tissue evidence="1">Shoot tissue taken approximately 20 cm above the soil surface</tissue>
    </source>
</reference>
<proteinExistence type="predicted"/>
<dbReference type="AlphaFoldDB" id="A0A0A8ZNC5"/>
<accession>A0A0A8ZNC5</accession>